<dbReference type="Proteomes" id="UP000004728">
    <property type="component" value="Unassembled WGS sequence"/>
</dbReference>
<reference evidence="1 2" key="1">
    <citation type="journal article" date="2012" name="J. Bacteriol.">
        <title>Draft Genome Sequence of Novosphingobium nitrogenifigens Y88T.</title>
        <authorList>
            <person name="Strabala T.J."/>
            <person name="Macdonald L."/>
            <person name="Liu V."/>
            <person name="Smit A.M."/>
        </authorList>
    </citation>
    <scope>NUCLEOTIDE SEQUENCE [LARGE SCALE GENOMIC DNA]</scope>
    <source>
        <strain evidence="1 2">DSM 19370</strain>
    </source>
</reference>
<name>F1Z3N9_9SPHN</name>
<evidence type="ECO:0008006" key="3">
    <source>
        <dbReference type="Google" id="ProtNLM"/>
    </source>
</evidence>
<proteinExistence type="predicted"/>
<evidence type="ECO:0000313" key="1">
    <source>
        <dbReference type="EMBL" id="EGD60771.1"/>
    </source>
</evidence>
<dbReference type="PROSITE" id="PS51257">
    <property type="entry name" value="PROKAR_LIPOPROTEIN"/>
    <property type="match status" value="1"/>
</dbReference>
<evidence type="ECO:0000313" key="2">
    <source>
        <dbReference type="Proteomes" id="UP000004728"/>
    </source>
</evidence>
<dbReference type="STRING" id="983920.Y88_1658"/>
<dbReference type="EMBL" id="AEWJ01000008">
    <property type="protein sequence ID" value="EGD60771.1"/>
    <property type="molecule type" value="Genomic_DNA"/>
</dbReference>
<gene>
    <name evidence="1" type="ORF">Y88_1658</name>
</gene>
<comment type="caution">
    <text evidence="1">The sequence shown here is derived from an EMBL/GenBank/DDBJ whole genome shotgun (WGS) entry which is preliminary data.</text>
</comment>
<keyword evidence="2" id="KW-1185">Reference proteome</keyword>
<dbReference type="OrthoDB" id="9815959at2"/>
<organism evidence="1 2">
    <name type="scientific">Novosphingobium nitrogenifigens DSM 19370</name>
    <dbReference type="NCBI Taxonomy" id="983920"/>
    <lineage>
        <taxon>Bacteria</taxon>
        <taxon>Pseudomonadati</taxon>
        <taxon>Pseudomonadota</taxon>
        <taxon>Alphaproteobacteria</taxon>
        <taxon>Sphingomonadales</taxon>
        <taxon>Sphingomonadaceae</taxon>
        <taxon>Novosphingobium</taxon>
    </lineage>
</organism>
<accession>F1Z3N9</accession>
<dbReference type="RefSeq" id="WP_008068015.1">
    <property type="nucleotide sequence ID" value="NZ_AQWK01000012.1"/>
</dbReference>
<dbReference type="InParanoid" id="F1Z3N9"/>
<dbReference type="AlphaFoldDB" id="F1Z3N9"/>
<protein>
    <recommendedName>
        <fullName evidence="3">Lipoprotein</fullName>
    </recommendedName>
</protein>
<dbReference type="eggNOG" id="COG2314">
    <property type="taxonomic scope" value="Bacteria"/>
</dbReference>
<sequence>MHLRQRLFIVVGPLTLAGCGAVEPSAGALTGIPANENALANLVDTAAAEADDVVGTSHKGSILKTRNDRICKVLANAELAPGDGSLTLKDAIGNRYAAALLGGEAFGPRVADWVGKVVKIEDHVDGKDALQIAISPHATVGTREDARIDDGRNTLIAPSSPMFAQVSHMKAGDLVRFSGQFFFNAETCIEETSQSLDGKVANPEFLFRFTALAPYAATAGRAGATTTR</sequence>
<dbReference type="HOGENOM" id="CLU_1213801_0_0_5"/>